<evidence type="ECO:0000256" key="3">
    <source>
        <dbReference type="ARBA" id="ARBA00022801"/>
    </source>
</evidence>
<evidence type="ECO:0000313" key="7">
    <source>
        <dbReference type="EMBL" id="BAC93573.1"/>
    </source>
</evidence>
<dbReference type="GO" id="GO:0046872">
    <property type="term" value="F:metal ion binding"/>
    <property type="evidence" value="ECO:0007669"/>
    <property type="project" value="UniProtKB-KW"/>
</dbReference>
<dbReference type="InterPro" id="IPR037518">
    <property type="entry name" value="MPN"/>
</dbReference>
<reference evidence="7 8" key="1">
    <citation type="journal article" date="2003" name="Genome Res.">
        <title>Comparative genome analysis of Vibrio vulnificus, a marine pathogen.</title>
        <authorList>
            <person name="Chen C.Y."/>
            <person name="Wu K.M."/>
            <person name="Chang Y.C."/>
            <person name="Chang C.H."/>
            <person name="Tsai H.C."/>
            <person name="Liao T.L."/>
            <person name="Liu Y.M."/>
            <person name="Chen H.J."/>
            <person name="Shen A.B."/>
            <person name="Li J.C."/>
            <person name="Su T.L."/>
            <person name="Shao C.P."/>
            <person name="Lee C.T."/>
            <person name="Hor L.I."/>
            <person name="Tsai S.F."/>
        </authorList>
    </citation>
    <scope>NUCLEOTIDE SEQUENCE [LARGE SCALE GENOMIC DNA]</scope>
    <source>
        <strain evidence="7 8">YJ016</strain>
    </source>
</reference>
<dbReference type="Proteomes" id="UP000002675">
    <property type="component" value="Chromosome I"/>
</dbReference>
<keyword evidence="3" id="KW-0378">Hydrolase</keyword>
<evidence type="ECO:0000256" key="5">
    <source>
        <dbReference type="ARBA" id="ARBA00023049"/>
    </source>
</evidence>
<protein>
    <submittedName>
        <fullName evidence="7">DNA repair protein</fullName>
    </submittedName>
</protein>
<dbReference type="PROSITE" id="PS01302">
    <property type="entry name" value="UPF0758"/>
    <property type="match status" value="1"/>
</dbReference>
<gene>
    <name evidence="7" type="ordered locus">VV0809</name>
</gene>
<dbReference type="Pfam" id="PF04002">
    <property type="entry name" value="RadC"/>
    <property type="match status" value="1"/>
</dbReference>
<dbReference type="SUPFAM" id="SSF102712">
    <property type="entry name" value="JAB1/MPN domain"/>
    <property type="match status" value="1"/>
</dbReference>
<dbReference type="PANTHER" id="PTHR30471:SF6">
    <property type="entry name" value="UPF0758 PROTEIN VC_0510"/>
    <property type="match status" value="1"/>
</dbReference>
<dbReference type="PANTHER" id="PTHR30471">
    <property type="entry name" value="DNA REPAIR PROTEIN RADC"/>
    <property type="match status" value="1"/>
</dbReference>
<dbReference type="PROSITE" id="PS50249">
    <property type="entry name" value="MPN"/>
    <property type="match status" value="1"/>
</dbReference>
<keyword evidence="4" id="KW-0862">Zinc</keyword>
<sequence length="165" mass="18687">MYPVNEPHSEPNMTDYTKEQRYQENQILEHAAEILAHRYVRGNALTNPDATKEYIRCKLGAYEHEVFALLLLDNQNRPIEFKELFHGTIDAASVYPREVVKVVLEVNAAAVILAHNHPSGDATPSQADRRITERLKDALSLVDVRVLDHIVAGKDSVSFAERGWL</sequence>
<feature type="domain" description="MPN" evidence="6">
    <location>
        <begin position="44"/>
        <end position="165"/>
    </location>
</feature>
<organism evidence="7 8">
    <name type="scientific">Vibrio vulnificus (strain YJ016)</name>
    <dbReference type="NCBI Taxonomy" id="196600"/>
    <lineage>
        <taxon>Bacteria</taxon>
        <taxon>Pseudomonadati</taxon>
        <taxon>Pseudomonadota</taxon>
        <taxon>Gammaproteobacteria</taxon>
        <taxon>Vibrionales</taxon>
        <taxon>Vibrionaceae</taxon>
        <taxon>Vibrio</taxon>
    </lineage>
</organism>
<dbReference type="GO" id="GO:0006508">
    <property type="term" value="P:proteolysis"/>
    <property type="evidence" value="ECO:0007669"/>
    <property type="project" value="UniProtKB-KW"/>
</dbReference>
<evidence type="ECO:0000256" key="2">
    <source>
        <dbReference type="ARBA" id="ARBA00022723"/>
    </source>
</evidence>
<dbReference type="AlphaFoldDB" id="Q7MNA8"/>
<dbReference type="InterPro" id="IPR001405">
    <property type="entry name" value="UPF0758"/>
</dbReference>
<accession>Q7MNA8</accession>
<dbReference type="Gene3D" id="3.40.140.10">
    <property type="entry name" value="Cytidine Deaminase, domain 2"/>
    <property type="match status" value="1"/>
</dbReference>
<dbReference type="CDD" id="cd08071">
    <property type="entry name" value="MPN_DUF2466"/>
    <property type="match status" value="1"/>
</dbReference>
<keyword evidence="2" id="KW-0479">Metal-binding</keyword>
<dbReference type="HOGENOM" id="CLU_073529_3_1_6"/>
<dbReference type="NCBIfam" id="TIGR00608">
    <property type="entry name" value="radc"/>
    <property type="match status" value="1"/>
</dbReference>
<dbReference type="KEGG" id="vvy:VV0809"/>
<evidence type="ECO:0000259" key="6">
    <source>
        <dbReference type="PROSITE" id="PS50249"/>
    </source>
</evidence>
<dbReference type="EMBL" id="BA000037">
    <property type="protein sequence ID" value="BAC93573.1"/>
    <property type="molecule type" value="Genomic_DNA"/>
</dbReference>
<dbReference type="InterPro" id="IPR025657">
    <property type="entry name" value="RadC_JAB"/>
</dbReference>
<dbReference type="GO" id="GO:0008237">
    <property type="term" value="F:metallopeptidase activity"/>
    <property type="evidence" value="ECO:0007669"/>
    <property type="project" value="UniProtKB-KW"/>
</dbReference>
<evidence type="ECO:0000256" key="4">
    <source>
        <dbReference type="ARBA" id="ARBA00022833"/>
    </source>
</evidence>
<proteinExistence type="predicted"/>
<name>Q7MNA8_VIBVY</name>
<keyword evidence="5" id="KW-0482">Metalloprotease</keyword>
<evidence type="ECO:0000313" key="8">
    <source>
        <dbReference type="Proteomes" id="UP000002675"/>
    </source>
</evidence>
<keyword evidence="1" id="KW-0645">Protease</keyword>
<dbReference type="InterPro" id="IPR020891">
    <property type="entry name" value="UPF0758_CS"/>
</dbReference>
<evidence type="ECO:0000256" key="1">
    <source>
        <dbReference type="ARBA" id="ARBA00022670"/>
    </source>
</evidence>